<dbReference type="OrthoDB" id="896517at2"/>
<dbReference type="EMBL" id="PYFT01000001">
    <property type="protein sequence ID" value="PSR52623.1"/>
    <property type="molecule type" value="Genomic_DNA"/>
</dbReference>
<dbReference type="Proteomes" id="UP000240357">
    <property type="component" value="Unassembled WGS sequence"/>
</dbReference>
<comment type="caution">
    <text evidence="1">The sequence shown here is derived from an EMBL/GenBank/DDBJ whole genome shotgun (WGS) entry which is preliminary data.</text>
</comment>
<name>A0A2T2YAU9_9BACT</name>
<protein>
    <submittedName>
        <fullName evidence="1">Uncharacterized protein</fullName>
    </submittedName>
</protein>
<gene>
    <name evidence="1" type="ORF">AHMF7605_03330</name>
</gene>
<organism evidence="1 2">
    <name type="scientific">Adhaeribacter arboris</name>
    <dbReference type="NCBI Taxonomy" id="2072846"/>
    <lineage>
        <taxon>Bacteria</taxon>
        <taxon>Pseudomonadati</taxon>
        <taxon>Bacteroidota</taxon>
        <taxon>Cytophagia</taxon>
        <taxon>Cytophagales</taxon>
        <taxon>Hymenobacteraceae</taxon>
        <taxon>Adhaeribacter</taxon>
    </lineage>
</organism>
<dbReference type="AlphaFoldDB" id="A0A2T2YAU9"/>
<sequence>MFFKLNFEQYVPVQHLLTEDYYAFLVTDNKDFDAASDTDLYVCYPVLSDGEINTQLTFRYPKKELQIIYIPL</sequence>
<dbReference type="RefSeq" id="WP_106926430.1">
    <property type="nucleotide sequence ID" value="NZ_PYFT01000001.1"/>
</dbReference>
<accession>A0A2T2YAU9</accession>
<keyword evidence="2" id="KW-1185">Reference proteome</keyword>
<reference evidence="1 2" key="1">
    <citation type="submission" date="2018-03" db="EMBL/GenBank/DDBJ databases">
        <title>Adhaeribacter sp. HMF7605 Genome sequencing and assembly.</title>
        <authorList>
            <person name="Kang H."/>
            <person name="Kang J."/>
            <person name="Cha I."/>
            <person name="Kim H."/>
            <person name="Joh K."/>
        </authorList>
    </citation>
    <scope>NUCLEOTIDE SEQUENCE [LARGE SCALE GENOMIC DNA]</scope>
    <source>
        <strain evidence="1 2">HMF7605</strain>
    </source>
</reference>
<evidence type="ECO:0000313" key="1">
    <source>
        <dbReference type="EMBL" id="PSR52623.1"/>
    </source>
</evidence>
<proteinExistence type="predicted"/>
<evidence type="ECO:0000313" key="2">
    <source>
        <dbReference type="Proteomes" id="UP000240357"/>
    </source>
</evidence>